<name>A0A538TBA6_UNCEI</name>
<sequence length="188" mass="20845">MDSRTRPPRMWGRMSGVAPRHSAGIWIASIFLAVAGPGCGYTVRSALPPHLKTLAIPVFVNNTVEFGLADDITQGLVAGFLADRHLRIVQERDADAVLRGTVVAYKNQVFGYTSTERATEYEIVLTVQISFRDMIKNRDVWKEDALSVRTTYNVVPVGTEPAKTETDGRKDVIQKLADQIVSRTVQGW</sequence>
<dbReference type="Gene3D" id="3.30.160.150">
    <property type="entry name" value="Lipoprotein like domain"/>
    <property type="match status" value="1"/>
</dbReference>
<proteinExistence type="predicted"/>
<evidence type="ECO:0000313" key="2">
    <source>
        <dbReference type="Proteomes" id="UP000316852"/>
    </source>
</evidence>
<dbReference type="Proteomes" id="UP000316852">
    <property type="component" value="Unassembled WGS sequence"/>
</dbReference>
<gene>
    <name evidence="1" type="ORF">E6K76_00315</name>
</gene>
<protein>
    <recommendedName>
        <fullName evidence="3">LptE family protein</fullName>
    </recommendedName>
</protein>
<evidence type="ECO:0000313" key="1">
    <source>
        <dbReference type="EMBL" id="TMQ60935.1"/>
    </source>
</evidence>
<dbReference type="EMBL" id="VBOW01000004">
    <property type="protein sequence ID" value="TMQ60935.1"/>
    <property type="molecule type" value="Genomic_DNA"/>
</dbReference>
<dbReference type="AlphaFoldDB" id="A0A538TBA6"/>
<organism evidence="1 2">
    <name type="scientific">Eiseniibacteriota bacterium</name>
    <dbReference type="NCBI Taxonomy" id="2212470"/>
    <lineage>
        <taxon>Bacteria</taxon>
        <taxon>Candidatus Eiseniibacteriota</taxon>
    </lineage>
</organism>
<reference evidence="1 2" key="1">
    <citation type="journal article" date="2019" name="Nat. Microbiol.">
        <title>Mediterranean grassland soil C-N compound turnover is dependent on rainfall and depth, and is mediated by genomically divergent microorganisms.</title>
        <authorList>
            <person name="Diamond S."/>
            <person name="Andeer P.F."/>
            <person name="Li Z."/>
            <person name="Crits-Christoph A."/>
            <person name="Burstein D."/>
            <person name="Anantharaman K."/>
            <person name="Lane K.R."/>
            <person name="Thomas B.C."/>
            <person name="Pan C."/>
            <person name="Northen T.R."/>
            <person name="Banfield J.F."/>
        </authorList>
    </citation>
    <scope>NUCLEOTIDE SEQUENCE [LARGE SCALE GENOMIC DNA]</scope>
    <source>
        <strain evidence="1">WS_6</strain>
    </source>
</reference>
<dbReference type="Pfam" id="PF04390">
    <property type="entry name" value="LptE"/>
    <property type="match status" value="1"/>
</dbReference>
<comment type="caution">
    <text evidence="1">The sequence shown here is derived from an EMBL/GenBank/DDBJ whole genome shotgun (WGS) entry which is preliminary data.</text>
</comment>
<evidence type="ECO:0008006" key="3">
    <source>
        <dbReference type="Google" id="ProtNLM"/>
    </source>
</evidence>
<dbReference type="InterPro" id="IPR007485">
    <property type="entry name" value="LPS_assembly_LptE"/>
</dbReference>
<accession>A0A538TBA6</accession>
<dbReference type="GO" id="GO:0043165">
    <property type="term" value="P:Gram-negative-bacterium-type cell outer membrane assembly"/>
    <property type="evidence" value="ECO:0007669"/>
    <property type="project" value="InterPro"/>
</dbReference>
<dbReference type="GO" id="GO:0019867">
    <property type="term" value="C:outer membrane"/>
    <property type="evidence" value="ECO:0007669"/>
    <property type="project" value="InterPro"/>
</dbReference>